<sequence>MKLNEKKEVILEWIRLFHPEIASFDDIIHSDVLVVLSQSILGQSIDIDANELSVSVLCELTQTLSSLMDTPLKIPSGNEIRVNDYCQVLYVYSLTCENRSTFAAPILSLPPALQDLLKTLFDETIKWMEEIGDQDDGSSSMVASLQHNLQSLTAEYKSQEEALRRQLLAEGEEGDRLRQRLEEVTTERDALAKKVSHYQAMEKEHGAVLLQAQSLSEQVAVLQAQEAQAQKLELLNEKYKARIDAMKATCESVTLLQQELERLRGAEAESLQRAGEIRDLQAQLGVREQSLQAATQQLTAALEAKEALECALQAAQGEAQKLKQQLRLQMEAQDTGEGSLKRPHSALSTSLAAKELTPQLESELARLRKENELLLRRAQEREESQKNDTQASELLLLRERAASLEESLRRAVREKSGLEAELAELRGEFEQLRHYTTEVEAAEARESQQHVYYQECCGKYATRVDELTASLLEERERQGAELEAALLDYDTLCNEYLVAVAEAYSICTAVDARYRREVGAARERERALEEKVKKREALIYQGKAQLDGLQASLEEARGGSAALRKENEALGTKNAQLTRELFLARREKANGAARPHDEEYAVLLKTNEELTRRIQALEEGRTSEWTQSLQFAGARSVNDVAMSLDSHMQALESENRALMMSKSQLLQNKHILEQQIDEVVKENSGIKSELTRLKLHLQRIKRYAENKEYTELKNAIMAINTKGA</sequence>
<proteinExistence type="predicted"/>
<reference evidence="2 3" key="1">
    <citation type="submission" date="2016-05" db="EMBL/GenBank/DDBJ databases">
        <title>Nuclear genome of Blastocystis sp. subtype 1 NandII.</title>
        <authorList>
            <person name="Gentekaki E."/>
            <person name="Curtis B."/>
            <person name="Stairs C."/>
            <person name="Eme L."/>
            <person name="Herman E."/>
            <person name="Klimes V."/>
            <person name="Arias M.C."/>
            <person name="Elias M."/>
            <person name="Hilliou F."/>
            <person name="Klute M."/>
            <person name="Malik S.-B."/>
            <person name="Pightling A."/>
            <person name="Rachubinski R."/>
            <person name="Salas D."/>
            <person name="Schlacht A."/>
            <person name="Suga H."/>
            <person name="Archibald J."/>
            <person name="Ball S.G."/>
            <person name="Clark G."/>
            <person name="Dacks J."/>
            <person name="Van Der Giezen M."/>
            <person name="Tsaousis A."/>
            <person name="Roger A."/>
        </authorList>
    </citation>
    <scope>NUCLEOTIDE SEQUENCE [LARGE SCALE GENOMIC DNA]</scope>
    <source>
        <strain evidence="3">ATCC 50177 / NandII</strain>
    </source>
</reference>
<dbReference type="Proteomes" id="UP000078348">
    <property type="component" value="Unassembled WGS sequence"/>
</dbReference>
<keyword evidence="1" id="KW-0175">Coiled coil</keyword>
<feature type="coiled-coil region" evidence="1">
    <location>
        <begin position="560"/>
        <end position="620"/>
    </location>
</feature>
<comment type="caution">
    <text evidence="2">The sequence shown here is derived from an EMBL/GenBank/DDBJ whole genome shotgun (WGS) entry which is preliminary data.</text>
</comment>
<evidence type="ECO:0000256" key="1">
    <source>
        <dbReference type="SAM" id="Coils"/>
    </source>
</evidence>
<dbReference type="OrthoDB" id="10683883at2759"/>
<gene>
    <name evidence="2" type="ORF">AV274_6158</name>
</gene>
<accession>A0A196S4Z8</accession>
<feature type="coiled-coil region" evidence="1">
    <location>
        <begin position="357"/>
        <end position="435"/>
    </location>
</feature>
<protein>
    <submittedName>
        <fullName evidence="2">Uncharacterized protein</fullName>
    </submittedName>
</protein>
<organism evidence="2 3">
    <name type="scientific">Blastocystis sp. subtype 1 (strain ATCC 50177 / NandII)</name>
    <dbReference type="NCBI Taxonomy" id="478820"/>
    <lineage>
        <taxon>Eukaryota</taxon>
        <taxon>Sar</taxon>
        <taxon>Stramenopiles</taxon>
        <taxon>Bigyra</taxon>
        <taxon>Opalozoa</taxon>
        <taxon>Opalinata</taxon>
        <taxon>Blastocystidae</taxon>
        <taxon>Blastocystis</taxon>
    </lineage>
</organism>
<feature type="coiled-coil region" evidence="1">
    <location>
        <begin position="291"/>
        <end position="332"/>
    </location>
</feature>
<name>A0A196S4Z8_BLAHN</name>
<evidence type="ECO:0000313" key="2">
    <source>
        <dbReference type="EMBL" id="OAO12175.1"/>
    </source>
</evidence>
<dbReference type="AlphaFoldDB" id="A0A196S4Z8"/>
<keyword evidence="3" id="KW-1185">Reference proteome</keyword>
<dbReference type="EMBL" id="LXWW01000560">
    <property type="protein sequence ID" value="OAO12175.1"/>
    <property type="molecule type" value="Genomic_DNA"/>
</dbReference>
<feature type="coiled-coil region" evidence="1">
    <location>
        <begin position="648"/>
        <end position="682"/>
    </location>
</feature>
<feature type="coiled-coil region" evidence="1">
    <location>
        <begin position="142"/>
        <end position="249"/>
    </location>
</feature>
<evidence type="ECO:0000313" key="3">
    <source>
        <dbReference type="Proteomes" id="UP000078348"/>
    </source>
</evidence>